<evidence type="ECO:0000256" key="13">
    <source>
        <dbReference type="ARBA" id="ARBA00039106"/>
    </source>
</evidence>
<feature type="transmembrane region" description="Helical" evidence="19">
    <location>
        <begin position="327"/>
        <end position="344"/>
    </location>
</feature>
<comment type="catalytic activity">
    <reaction evidence="15">
        <text>a ganglioside GA1 (d18:1(4E)) + CMP-N-acetyl-beta-neuraminate = a ganglioside GM1b (d18:1(4E)) + CMP + H(+)</text>
        <dbReference type="Rhea" id="RHEA:47560"/>
        <dbReference type="ChEBI" id="CHEBI:15378"/>
        <dbReference type="ChEBI" id="CHEBI:27938"/>
        <dbReference type="ChEBI" id="CHEBI:57812"/>
        <dbReference type="ChEBI" id="CHEBI:60377"/>
        <dbReference type="ChEBI" id="CHEBI:78568"/>
    </reaction>
    <physiologicalReaction direction="left-to-right" evidence="15">
        <dbReference type="Rhea" id="RHEA:47561"/>
    </physiologicalReaction>
</comment>
<evidence type="ECO:0000256" key="9">
    <source>
        <dbReference type="ARBA" id="ARBA00023034"/>
    </source>
</evidence>
<dbReference type="Proteomes" id="UP000242450">
    <property type="component" value="Chromosome 23"/>
</dbReference>
<keyword evidence="5" id="KW-0808">Transferase</keyword>
<dbReference type="GO" id="GO:0003836">
    <property type="term" value="F:beta-galactoside (CMP) alpha-2,3-sialyltransferase activity"/>
    <property type="evidence" value="ECO:0007669"/>
    <property type="project" value="UniProtKB-EC"/>
</dbReference>
<dbReference type="EC" id="2.4.3.2" evidence="13"/>
<name>A0A212CBX3_CEREH</name>
<feature type="region of interest" description="Disordered" evidence="18">
    <location>
        <begin position="1"/>
        <end position="33"/>
    </location>
</feature>
<evidence type="ECO:0000256" key="2">
    <source>
        <dbReference type="ARBA" id="ARBA00004934"/>
    </source>
</evidence>
<evidence type="ECO:0000256" key="8">
    <source>
        <dbReference type="ARBA" id="ARBA00022989"/>
    </source>
</evidence>
<evidence type="ECO:0000256" key="3">
    <source>
        <dbReference type="ARBA" id="ARBA00006003"/>
    </source>
</evidence>
<protein>
    <recommendedName>
        <fullName evidence="13">beta-D-galactosyl-(1-&gt;3)-N-acetyl-beta-D-galactosaminide alpha-2,3-sialyltransferase</fullName>
        <ecNumber evidence="13">2.4.3.2</ecNumber>
    </recommendedName>
    <alternativeName>
        <fullName evidence="14">Monosialoganglioside sialyltransferase</fullName>
    </alternativeName>
</protein>
<evidence type="ECO:0000256" key="7">
    <source>
        <dbReference type="ARBA" id="ARBA00022968"/>
    </source>
</evidence>
<keyword evidence="11" id="KW-0325">Glycoprotein</keyword>
<gene>
    <name evidence="20" type="ORF">Celaphus_00007931</name>
</gene>
<dbReference type="InterPro" id="IPR051757">
    <property type="entry name" value="Beta-gal_alpha2-3_sialyltrans"/>
</dbReference>
<evidence type="ECO:0000256" key="15">
    <source>
        <dbReference type="ARBA" id="ARBA00043673"/>
    </source>
</evidence>
<evidence type="ECO:0000256" key="17">
    <source>
        <dbReference type="ARBA" id="ARBA00047509"/>
    </source>
</evidence>
<evidence type="ECO:0000256" key="18">
    <source>
        <dbReference type="SAM" id="MobiDB-lite"/>
    </source>
</evidence>
<evidence type="ECO:0000256" key="11">
    <source>
        <dbReference type="ARBA" id="ARBA00023180"/>
    </source>
</evidence>
<keyword evidence="6 19" id="KW-0812">Transmembrane</keyword>
<organism evidence="20 21">
    <name type="scientific">Cervus elaphus hippelaphus</name>
    <name type="common">European red deer</name>
    <dbReference type="NCBI Taxonomy" id="46360"/>
    <lineage>
        <taxon>Eukaryota</taxon>
        <taxon>Metazoa</taxon>
        <taxon>Chordata</taxon>
        <taxon>Craniata</taxon>
        <taxon>Vertebrata</taxon>
        <taxon>Euteleostomi</taxon>
        <taxon>Mammalia</taxon>
        <taxon>Eutheria</taxon>
        <taxon>Laurasiatheria</taxon>
        <taxon>Artiodactyla</taxon>
        <taxon>Ruminantia</taxon>
        <taxon>Pecora</taxon>
        <taxon>Cervidae</taxon>
        <taxon>Cervinae</taxon>
        <taxon>Cervus</taxon>
    </lineage>
</organism>
<evidence type="ECO:0000256" key="10">
    <source>
        <dbReference type="ARBA" id="ARBA00023136"/>
    </source>
</evidence>
<dbReference type="PANTHER" id="PTHR46032">
    <property type="entry name" value="ALPHA-2,3-SIALYLTRANSFERASE ST3GAL I ISOFORM X1"/>
    <property type="match status" value="1"/>
</dbReference>
<evidence type="ECO:0000256" key="14">
    <source>
        <dbReference type="ARBA" id="ARBA00042990"/>
    </source>
</evidence>
<comment type="subcellular location">
    <subcellularLocation>
        <location evidence="1">Golgi apparatus membrane</location>
        <topology evidence="1">Single-pass type II membrane protein</topology>
    </subcellularLocation>
</comment>
<sequence length="455" mass="50883">MDREVGDEGLGGGVVWRSGEPQRPTGQRVGGLSMTSVSHPFQSQVEEPVGRLPLEPSPGPDMRCWWQIFVLCIFWMLLLWLMAPCLDLKTDSTPQKKWMDVAPRRCSCPWFKFRQCGSPSGGLNHSVCHHTAGERWFDAGYEKMRGSLMGAAESMHPGAVLWWSDLNAASELGRVWKKLLKVIPRPSMSHFDLFCGTCALMGNSKILQAASLSNNVNQPSMVSRMNQVPVQGIELLGNQTMRCSVSHRNARGQGSWRQVLLLLLQLFDLAWTSDALSEEMVVQFPSRMEDRKDQVAEEVRVRGVRANLLPAGAPASGPEMRVQYLKLHLLATCVLTLWLMVFLLDQKSNQNDNRKMPRNHSKTCDCPQNSLRKCICKSEVHECSTCLGIPGESVWFDERFEMDIEPLMRSEVPMSSDALLLWLVSAHSWSLSSPHPQPQALAISSSMAPGSNLLL</sequence>
<comment type="catalytic activity">
    <reaction evidence="17">
        <text>ganglioside GM1 (d18:1(4E)/18:0) + CMP-N-acetyl-beta-neuraminate = ganglioside GD1a (18:1(4E)/18:0) + CMP + H(+)</text>
        <dbReference type="Rhea" id="RHEA:48248"/>
        <dbReference type="ChEBI" id="CHEBI:15378"/>
        <dbReference type="ChEBI" id="CHEBI:57812"/>
        <dbReference type="ChEBI" id="CHEBI:60377"/>
        <dbReference type="ChEBI" id="CHEBI:73110"/>
        <dbReference type="ChEBI" id="CHEBI:90153"/>
    </reaction>
    <physiologicalReaction direction="left-to-right" evidence="17">
        <dbReference type="Rhea" id="RHEA:48249"/>
    </physiologicalReaction>
</comment>
<evidence type="ECO:0000256" key="19">
    <source>
        <dbReference type="SAM" id="Phobius"/>
    </source>
</evidence>
<comment type="caution">
    <text evidence="20">The sequence shown here is derived from an EMBL/GenBank/DDBJ whole genome shotgun (WGS) entry which is preliminary data.</text>
</comment>
<dbReference type="InterPro" id="IPR038578">
    <property type="entry name" value="GT29-like_sf"/>
</dbReference>
<dbReference type="GO" id="GO:0047288">
    <property type="term" value="F:beta-D-galactosyl-(1-&gt;3)-N-acetyl-beta-D-galactosaminide alpha-2,3- sialyltransferase"/>
    <property type="evidence" value="ECO:0007669"/>
    <property type="project" value="UniProtKB-EC"/>
</dbReference>
<accession>A0A212CBX3</accession>
<keyword evidence="9" id="KW-0333">Golgi apparatus</keyword>
<evidence type="ECO:0000256" key="6">
    <source>
        <dbReference type="ARBA" id="ARBA00022692"/>
    </source>
</evidence>
<evidence type="ECO:0000313" key="21">
    <source>
        <dbReference type="Proteomes" id="UP000242450"/>
    </source>
</evidence>
<dbReference type="OrthoDB" id="9748577at2759"/>
<dbReference type="PANTHER" id="PTHR46032:SF7">
    <property type="entry name" value="RIKEN CDNA 6430550D23 GENE"/>
    <property type="match status" value="1"/>
</dbReference>
<evidence type="ECO:0000256" key="16">
    <source>
        <dbReference type="ARBA" id="ARBA00043773"/>
    </source>
</evidence>
<evidence type="ECO:0000256" key="12">
    <source>
        <dbReference type="ARBA" id="ARBA00036292"/>
    </source>
</evidence>
<proteinExistence type="inferred from homology"/>
<evidence type="ECO:0000256" key="5">
    <source>
        <dbReference type="ARBA" id="ARBA00022679"/>
    </source>
</evidence>
<dbReference type="Pfam" id="PF00777">
    <property type="entry name" value="Glyco_transf_29"/>
    <property type="match status" value="1"/>
</dbReference>
<keyword evidence="8 19" id="KW-1133">Transmembrane helix</keyword>
<evidence type="ECO:0000256" key="4">
    <source>
        <dbReference type="ARBA" id="ARBA00022676"/>
    </source>
</evidence>
<dbReference type="EMBL" id="MKHE01000023">
    <property type="protein sequence ID" value="OWK03493.1"/>
    <property type="molecule type" value="Genomic_DNA"/>
</dbReference>
<keyword evidence="7" id="KW-0735">Signal-anchor</keyword>
<keyword evidence="4" id="KW-0328">Glycosyltransferase</keyword>
<feature type="transmembrane region" description="Helical" evidence="19">
    <location>
        <begin position="65"/>
        <end position="86"/>
    </location>
</feature>
<evidence type="ECO:0000313" key="20">
    <source>
        <dbReference type="EMBL" id="OWK03493.1"/>
    </source>
</evidence>
<keyword evidence="21" id="KW-1185">Reference proteome</keyword>
<comment type="pathway">
    <text evidence="2">Glycolipid biosynthesis.</text>
</comment>
<reference evidence="20 21" key="1">
    <citation type="journal article" date="2018" name="Mol. Genet. Genomics">
        <title>The red deer Cervus elaphus genome CerEla1.0: sequencing, annotating, genes, and chromosomes.</title>
        <authorList>
            <person name="Bana N.A."/>
            <person name="Nyiri A."/>
            <person name="Nagy J."/>
            <person name="Frank K."/>
            <person name="Nagy T."/>
            <person name="Steger V."/>
            <person name="Schiller M."/>
            <person name="Lakatos P."/>
            <person name="Sugar L."/>
            <person name="Horn P."/>
            <person name="Barta E."/>
            <person name="Orosz L."/>
        </authorList>
    </citation>
    <scope>NUCLEOTIDE SEQUENCE [LARGE SCALE GENOMIC DNA]</scope>
    <source>
        <strain evidence="20">Hungarian</strain>
    </source>
</reference>
<keyword evidence="10 19" id="KW-0472">Membrane</keyword>
<dbReference type="AlphaFoldDB" id="A0A212CBX3"/>
<dbReference type="InterPro" id="IPR001675">
    <property type="entry name" value="Glyco_trans_29"/>
</dbReference>
<comment type="catalytic activity">
    <reaction evidence="12">
        <text>a beta-D-galactosyl-(1-&gt;3)-N-acetyl-alpha-D-galactosaminyl derivative + CMP-N-acetyl-beta-neuraminate = an N-acetyl-alpha-neuraminyl-(2-&gt;3)-beta-D-galactosyl-(1-&gt;3)-N-acetyl-alpha-D-galactosaminyl derivative + CMP + H(+)</text>
        <dbReference type="Rhea" id="RHEA:21616"/>
        <dbReference type="ChEBI" id="CHEBI:15378"/>
        <dbReference type="ChEBI" id="CHEBI:57812"/>
        <dbReference type="ChEBI" id="CHEBI:60377"/>
        <dbReference type="ChEBI" id="CHEBI:133470"/>
        <dbReference type="ChEBI" id="CHEBI:139596"/>
        <dbReference type="EC" id="2.4.3.4"/>
    </reaction>
    <physiologicalReaction direction="left-to-right" evidence="12">
        <dbReference type="Rhea" id="RHEA:21617"/>
    </physiologicalReaction>
</comment>
<comment type="catalytic activity">
    <reaction evidence="16">
        <text>a ganglioside GM1 (d18:1(4E)) + CMP-N-acetyl-beta-neuraminate = a ganglioside GD1a (d18:1(4E)) + CMP + H(+)</text>
        <dbReference type="Rhea" id="RHEA:18021"/>
        <dbReference type="ChEBI" id="CHEBI:15378"/>
        <dbReference type="ChEBI" id="CHEBI:57812"/>
        <dbReference type="ChEBI" id="CHEBI:60377"/>
        <dbReference type="ChEBI" id="CHEBI:77709"/>
        <dbReference type="ChEBI" id="CHEBI:78445"/>
        <dbReference type="EC" id="2.4.3.2"/>
    </reaction>
    <physiologicalReaction direction="left-to-right" evidence="16">
        <dbReference type="Rhea" id="RHEA:18022"/>
    </physiologicalReaction>
</comment>
<dbReference type="Gene3D" id="3.90.1480.20">
    <property type="entry name" value="Glycosyl transferase family 29"/>
    <property type="match status" value="1"/>
</dbReference>
<evidence type="ECO:0000256" key="1">
    <source>
        <dbReference type="ARBA" id="ARBA00004323"/>
    </source>
</evidence>
<dbReference type="GO" id="GO:0000139">
    <property type="term" value="C:Golgi membrane"/>
    <property type="evidence" value="ECO:0007669"/>
    <property type="project" value="UniProtKB-SubCell"/>
</dbReference>
<dbReference type="GO" id="GO:0097503">
    <property type="term" value="P:sialylation"/>
    <property type="evidence" value="ECO:0007669"/>
    <property type="project" value="TreeGrafter"/>
</dbReference>
<comment type="similarity">
    <text evidence="3">Belongs to the glycosyltransferase 29 family.</text>
</comment>